<dbReference type="GO" id="GO:0005509">
    <property type="term" value="F:calcium ion binding"/>
    <property type="evidence" value="ECO:0007669"/>
    <property type="project" value="InterPro"/>
</dbReference>
<comment type="caution">
    <text evidence="9">Lacks conserved residue(s) required for the propagation of feature annotation.</text>
</comment>
<reference evidence="12" key="2">
    <citation type="submission" date="2025-09" db="UniProtKB">
        <authorList>
            <consortium name="Ensembl"/>
        </authorList>
    </citation>
    <scope>IDENTIFICATION</scope>
</reference>
<keyword evidence="13" id="KW-1185">Reference proteome</keyword>
<dbReference type="Pfam" id="PF07645">
    <property type="entry name" value="EGF_CA"/>
    <property type="match status" value="5"/>
</dbReference>
<proteinExistence type="predicted"/>
<dbReference type="Ensembl" id="ENSAOWT00000010266.1">
    <property type="protein sequence ID" value="ENSAOWP00000009053.1"/>
    <property type="gene ID" value="ENSAOWG00000006213.1"/>
</dbReference>
<evidence type="ECO:0000313" key="12">
    <source>
        <dbReference type="Ensembl" id="ENSAOWP00000009053.1"/>
    </source>
</evidence>
<dbReference type="InterPro" id="IPR009030">
    <property type="entry name" value="Growth_fac_rcpt_cys_sf"/>
</dbReference>
<dbReference type="CDD" id="cd00054">
    <property type="entry name" value="EGF_CA"/>
    <property type="match status" value="4"/>
</dbReference>
<dbReference type="FunFam" id="2.10.25.10:FF:000017">
    <property type="entry name" value="latent-transforming growth factor beta-binding protein 4 isoform X1"/>
    <property type="match status" value="4"/>
</dbReference>
<evidence type="ECO:0000259" key="11">
    <source>
        <dbReference type="PROSITE" id="PS50026"/>
    </source>
</evidence>
<dbReference type="SMART" id="SM00181">
    <property type="entry name" value="EGF"/>
    <property type="match status" value="5"/>
</dbReference>
<evidence type="ECO:0000313" key="13">
    <source>
        <dbReference type="Proteomes" id="UP000694424"/>
    </source>
</evidence>
<dbReference type="SUPFAM" id="SSF57184">
    <property type="entry name" value="Growth factor receptor domain"/>
    <property type="match status" value="1"/>
</dbReference>
<evidence type="ECO:0000256" key="8">
    <source>
        <dbReference type="ARBA" id="ARBA00023180"/>
    </source>
</evidence>
<organism evidence="12 13">
    <name type="scientific">Apteryx owenii</name>
    <name type="common">Little spotted kiwi</name>
    <dbReference type="NCBI Taxonomy" id="8824"/>
    <lineage>
        <taxon>Eukaryota</taxon>
        <taxon>Metazoa</taxon>
        <taxon>Chordata</taxon>
        <taxon>Craniata</taxon>
        <taxon>Vertebrata</taxon>
        <taxon>Euteleostomi</taxon>
        <taxon>Archelosauria</taxon>
        <taxon>Archosauria</taxon>
        <taxon>Dinosauria</taxon>
        <taxon>Saurischia</taxon>
        <taxon>Theropoda</taxon>
        <taxon>Coelurosauria</taxon>
        <taxon>Aves</taxon>
        <taxon>Palaeognathae</taxon>
        <taxon>Apterygiformes</taxon>
        <taxon>Apterygidae</taxon>
        <taxon>Apteryx</taxon>
    </lineage>
</organism>
<evidence type="ECO:0000256" key="2">
    <source>
        <dbReference type="ARBA" id="ARBA00022525"/>
    </source>
</evidence>
<dbReference type="Proteomes" id="UP000694424">
    <property type="component" value="Unplaced"/>
</dbReference>
<evidence type="ECO:0000256" key="5">
    <source>
        <dbReference type="ARBA" id="ARBA00022729"/>
    </source>
</evidence>
<evidence type="ECO:0000256" key="6">
    <source>
        <dbReference type="ARBA" id="ARBA00022737"/>
    </source>
</evidence>
<name>A0A8B9PA41_APTOW</name>
<feature type="domain" description="EGF-like" evidence="11">
    <location>
        <begin position="21"/>
        <end position="62"/>
    </location>
</feature>
<keyword evidence="5" id="KW-0732">Signal</keyword>
<feature type="domain" description="EGF-like" evidence="11">
    <location>
        <begin position="105"/>
        <end position="146"/>
    </location>
</feature>
<dbReference type="PROSITE" id="PS50026">
    <property type="entry name" value="EGF_3"/>
    <property type="match status" value="4"/>
</dbReference>
<dbReference type="InterPro" id="IPR018097">
    <property type="entry name" value="EGF_Ca-bd_CS"/>
</dbReference>
<evidence type="ECO:0000256" key="7">
    <source>
        <dbReference type="ARBA" id="ARBA00023157"/>
    </source>
</evidence>
<dbReference type="InterPro" id="IPR049883">
    <property type="entry name" value="NOTCH1_EGF-like"/>
</dbReference>
<dbReference type="PANTHER" id="PTHR24040:SF13">
    <property type="entry name" value="FIBROPELLIN-1"/>
    <property type="match status" value="1"/>
</dbReference>
<evidence type="ECO:0000256" key="9">
    <source>
        <dbReference type="PROSITE-ProRule" id="PRU00076"/>
    </source>
</evidence>
<keyword evidence="8" id="KW-0325">Glycoprotein</keyword>
<evidence type="ECO:0000256" key="1">
    <source>
        <dbReference type="ARBA" id="ARBA00004498"/>
    </source>
</evidence>
<accession>A0A8B9PA41</accession>
<dbReference type="InterPro" id="IPR000742">
    <property type="entry name" value="EGF"/>
</dbReference>
<dbReference type="AlphaFoldDB" id="A0A8B9PA41"/>
<dbReference type="SUPFAM" id="SSF57196">
    <property type="entry name" value="EGF/Laminin"/>
    <property type="match status" value="2"/>
</dbReference>
<dbReference type="InterPro" id="IPR051145">
    <property type="entry name" value="GAS-SHBG-PROS"/>
</dbReference>
<dbReference type="FunFam" id="2.10.25.10:FF:000019">
    <property type="entry name" value="latent-transforming growth factor beta-binding protein 1 isoform X2"/>
    <property type="match status" value="1"/>
</dbReference>
<dbReference type="Gene3D" id="2.10.25.10">
    <property type="entry name" value="Laminin"/>
    <property type="match status" value="5"/>
</dbReference>
<dbReference type="PROSITE" id="PS01187">
    <property type="entry name" value="EGF_CA"/>
    <property type="match status" value="3"/>
</dbReference>
<feature type="domain" description="EGF-like" evidence="11">
    <location>
        <begin position="63"/>
        <end position="98"/>
    </location>
</feature>
<keyword evidence="3" id="KW-0272">Extracellular matrix</keyword>
<protein>
    <recommendedName>
        <fullName evidence="11">EGF-like domain-containing protein</fullName>
    </recommendedName>
</protein>
<evidence type="ECO:0000256" key="10">
    <source>
        <dbReference type="SAM" id="MobiDB-lite"/>
    </source>
</evidence>
<dbReference type="SMART" id="SM00179">
    <property type="entry name" value="EGF_CA"/>
    <property type="match status" value="5"/>
</dbReference>
<keyword evidence="2" id="KW-0964">Secreted</keyword>
<feature type="region of interest" description="Disordered" evidence="10">
    <location>
        <begin position="306"/>
        <end position="329"/>
    </location>
</feature>
<comment type="subcellular location">
    <subcellularLocation>
        <location evidence="1">Secreted</location>
        <location evidence="1">Extracellular space</location>
        <location evidence="1">Extracellular matrix</location>
    </subcellularLocation>
</comment>
<reference evidence="12" key="1">
    <citation type="submission" date="2025-08" db="UniProtKB">
        <authorList>
            <consortium name="Ensembl"/>
        </authorList>
    </citation>
    <scope>IDENTIFICATION</scope>
</reference>
<dbReference type="PROSITE" id="PS01186">
    <property type="entry name" value="EGF_2"/>
    <property type="match status" value="3"/>
</dbReference>
<keyword evidence="7 9" id="KW-1015">Disulfide bond</keyword>
<feature type="domain" description="EGF-like" evidence="11">
    <location>
        <begin position="208"/>
        <end position="248"/>
    </location>
</feature>
<dbReference type="PROSITE" id="PS00010">
    <property type="entry name" value="ASX_HYDROXYL"/>
    <property type="match status" value="4"/>
</dbReference>
<dbReference type="PANTHER" id="PTHR24040">
    <property type="entry name" value="LAMININ G-LIKE DOMAIN-CONTAINING PROTEIN"/>
    <property type="match status" value="1"/>
</dbReference>
<evidence type="ECO:0000256" key="4">
    <source>
        <dbReference type="ARBA" id="ARBA00022536"/>
    </source>
</evidence>
<evidence type="ECO:0000256" key="3">
    <source>
        <dbReference type="ARBA" id="ARBA00022530"/>
    </source>
</evidence>
<dbReference type="InterPro" id="IPR001881">
    <property type="entry name" value="EGF-like_Ca-bd_dom"/>
</dbReference>
<keyword evidence="4 9" id="KW-0245">EGF-like domain</keyword>
<dbReference type="InterPro" id="IPR000152">
    <property type="entry name" value="EGF-type_Asp/Asn_hydroxyl_site"/>
</dbReference>
<feature type="disulfide bond" evidence="9">
    <location>
        <begin position="67"/>
        <end position="77"/>
    </location>
</feature>
<keyword evidence="6" id="KW-0677">Repeat</keyword>
<sequence length="329" mass="35028">MHSSVRAPVHLSTHSSVCAPDVDECRRSPRPCTNGRCENSVGSYHCACAPGYRADAAGTDCQDVDECTQQSCAGGRCENTPGSYRCVCPAGYHGAGRSRSPSAADIDECAQSPRPCAPGRCENTPGGYRCACPRGYQPGPDGTQCVGKRGRGPAHGRWGQRGGSARACVCMHGCQWACTCRCMGMHGLVQTWGPFRPPPPFNPTSLADVDECQRGGVCEGGRCTNTDGSFDCYCPAGFRTDADKALCQDVDECREYGTVLCGAQRCENIPGSYRCVTDCQPGYRASASGDCVGECGAARPLGWERDRDQDRDLKRHGDQDGHGDQDRGG</sequence>